<dbReference type="OMA" id="YYVCQER"/>
<feature type="domain" description="PSP1 C-terminal" evidence="2">
    <location>
        <begin position="615"/>
        <end position="724"/>
    </location>
</feature>
<proteinExistence type="predicted"/>
<name>Q6FNW7_CANGA</name>
<dbReference type="Proteomes" id="UP000002428">
    <property type="component" value="Chromosome J"/>
</dbReference>
<feature type="compositionally biased region" description="Polar residues" evidence="1">
    <location>
        <begin position="130"/>
        <end position="139"/>
    </location>
</feature>
<evidence type="ECO:0000259" key="2">
    <source>
        <dbReference type="PROSITE" id="PS51411"/>
    </source>
</evidence>
<dbReference type="HOGENOM" id="CLU_012771_0_0_1"/>
<dbReference type="FunCoup" id="Q6FNW7">
    <property type="interactions" value="103"/>
</dbReference>
<feature type="compositionally biased region" description="Polar residues" evidence="1">
    <location>
        <begin position="302"/>
        <end position="325"/>
    </location>
</feature>
<dbReference type="eggNOG" id="KOG4679">
    <property type="taxonomic scope" value="Eukaryota"/>
</dbReference>
<dbReference type="PANTHER" id="PTHR43830">
    <property type="entry name" value="PROTEIN PSP1"/>
    <property type="match status" value="1"/>
</dbReference>
<evidence type="ECO:0000256" key="1">
    <source>
        <dbReference type="SAM" id="MobiDB-lite"/>
    </source>
</evidence>
<dbReference type="KEGG" id="cgr:2889709"/>
<dbReference type="CGD" id="CAL0132990">
    <property type="gene designation" value="CAGL0J08459g"/>
</dbReference>
<evidence type="ECO:0000313" key="3">
    <source>
        <dbReference type="CGD" id="CAL0132990"/>
    </source>
</evidence>
<dbReference type="PANTHER" id="PTHR43830:SF3">
    <property type="entry name" value="PROTEIN PSP1"/>
    <property type="match status" value="1"/>
</dbReference>
<dbReference type="InterPro" id="IPR007557">
    <property type="entry name" value="PSP1_C"/>
</dbReference>
<feature type="compositionally biased region" description="Polar residues" evidence="1">
    <location>
        <begin position="182"/>
        <end position="191"/>
    </location>
</feature>
<feature type="region of interest" description="Disordered" evidence="1">
    <location>
        <begin position="471"/>
        <end position="495"/>
    </location>
</feature>
<feature type="region of interest" description="Disordered" evidence="1">
    <location>
        <begin position="104"/>
        <end position="191"/>
    </location>
</feature>
<dbReference type="AlphaFoldDB" id="Q6FNW7"/>
<feature type="region of interest" description="Disordered" evidence="1">
    <location>
        <begin position="296"/>
        <end position="325"/>
    </location>
</feature>
<dbReference type="EMBL" id="CR380956">
    <property type="protein sequence ID" value="CAG61028.1"/>
    <property type="molecule type" value="Genomic_DNA"/>
</dbReference>
<gene>
    <name evidence="3 4" type="ordered locus">CAGL0J08459g</name>
</gene>
<organism evidence="4 5">
    <name type="scientific">Candida glabrata (strain ATCC 2001 / BCRC 20586 / JCM 3761 / NBRC 0622 / NRRL Y-65 / CBS 138)</name>
    <name type="common">Yeast</name>
    <name type="synonym">Nakaseomyces glabratus</name>
    <dbReference type="NCBI Taxonomy" id="284593"/>
    <lineage>
        <taxon>Eukaryota</taxon>
        <taxon>Fungi</taxon>
        <taxon>Dikarya</taxon>
        <taxon>Ascomycota</taxon>
        <taxon>Saccharomycotina</taxon>
        <taxon>Saccharomycetes</taxon>
        <taxon>Saccharomycetales</taxon>
        <taxon>Saccharomycetaceae</taxon>
        <taxon>Nakaseomyces</taxon>
    </lineage>
</organism>
<feature type="compositionally biased region" description="Low complexity" evidence="1">
    <location>
        <begin position="145"/>
        <end position="160"/>
    </location>
</feature>
<protein>
    <recommendedName>
        <fullName evidence="2">PSP1 C-terminal domain-containing protein</fullName>
    </recommendedName>
</protein>
<feature type="compositionally biased region" description="Low complexity" evidence="1">
    <location>
        <begin position="478"/>
        <end position="489"/>
    </location>
</feature>
<dbReference type="PROSITE" id="PS51411">
    <property type="entry name" value="PSP1_C"/>
    <property type="match status" value="1"/>
</dbReference>
<feature type="compositionally biased region" description="Low complexity" evidence="1">
    <location>
        <begin position="104"/>
        <end position="129"/>
    </location>
</feature>
<reference evidence="4 5" key="1">
    <citation type="journal article" date="2004" name="Nature">
        <title>Genome evolution in yeasts.</title>
        <authorList>
            <consortium name="Genolevures"/>
            <person name="Dujon B."/>
            <person name="Sherman D."/>
            <person name="Fischer G."/>
            <person name="Durrens P."/>
            <person name="Casaregola S."/>
            <person name="Lafontaine I."/>
            <person name="de Montigny J."/>
            <person name="Marck C."/>
            <person name="Neuveglise C."/>
            <person name="Talla E."/>
            <person name="Goffard N."/>
            <person name="Frangeul L."/>
            <person name="Aigle M."/>
            <person name="Anthouard V."/>
            <person name="Babour A."/>
            <person name="Barbe V."/>
            <person name="Barnay S."/>
            <person name="Blanchin S."/>
            <person name="Beckerich J.M."/>
            <person name="Beyne E."/>
            <person name="Bleykasten C."/>
            <person name="Boisrame A."/>
            <person name="Boyer J."/>
            <person name="Cattolico L."/>
            <person name="Confanioleri F."/>
            <person name="de Daruvar A."/>
            <person name="Despons L."/>
            <person name="Fabre E."/>
            <person name="Fairhead C."/>
            <person name="Ferry-Dumazet H."/>
            <person name="Groppi A."/>
            <person name="Hantraye F."/>
            <person name="Hennequin C."/>
            <person name="Jauniaux N."/>
            <person name="Joyet P."/>
            <person name="Kachouri R."/>
            <person name="Kerrest A."/>
            <person name="Koszul R."/>
            <person name="Lemaire M."/>
            <person name="Lesur I."/>
            <person name="Ma L."/>
            <person name="Muller H."/>
            <person name="Nicaud J.M."/>
            <person name="Nikolski M."/>
            <person name="Oztas S."/>
            <person name="Ozier-Kalogeropoulos O."/>
            <person name="Pellenz S."/>
            <person name="Potier S."/>
            <person name="Richard G.F."/>
            <person name="Straub M.L."/>
            <person name="Suleau A."/>
            <person name="Swennene D."/>
            <person name="Tekaia F."/>
            <person name="Wesolowski-Louvel M."/>
            <person name="Westhof E."/>
            <person name="Wirth B."/>
            <person name="Zeniou-Meyer M."/>
            <person name="Zivanovic I."/>
            <person name="Bolotin-Fukuhara M."/>
            <person name="Thierry A."/>
            <person name="Bouchier C."/>
            <person name="Caudron B."/>
            <person name="Scarpelli C."/>
            <person name="Gaillardin C."/>
            <person name="Weissenbach J."/>
            <person name="Wincker P."/>
            <person name="Souciet J.L."/>
        </authorList>
    </citation>
    <scope>NUCLEOTIDE SEQUENCE [LARGE SCALE GENOMIC DNA]</scope>
    <source>
        <strain evidence="5">ATCC 2001 / BCRC 20586 / JCM 3761 / NBRC 0622 / NRRL Y-65 / CBS 138</strain>
    </source>
</reference>
<sequence length="801" mass="91232">MELPSISSTTSISDNADLRNYYEKLLFKNSSGKSLTDLQNRAHRSNEDDENKERKFDFINGFKSNKNGIKLEQGRNRMPTFSGLKMTSMDTERKIPTSNFFNSQGQLQQQNHPSQNNNQNNLDPNSNGNYQDIFSNYNMSDKMGNGNDVSNSNSHSSPFSEFALPTLHKYQSNPGQDHMDYSNGNQSAGAWNNPKTALSGFEAQQDRNDGRRSSYISDTLIHGQYDIHNNPIPNGIAALRHHSSAAGAMDPFMQVNPSQIYGQMPNQTATVQNTMPYGYKNTSNIIPLLNNLNLKGENNYNPQNRSLNNQRFPHQNNPGSRQGQKDIQQYPYNASKQQQDQYNSRFNHYNNGSNFENVKSSHLNDGAHQNTSKNHISESSLDFSICKDNYEELQNETGLLLLAGRQIVSTPKLHQFYLECGANYFSSKEVFKFADFIKEQLVITNDNENTSSSVLSFLDFLKSRNSNYFNKGSKQSNGEENGNLNENGNDPTNGGNASYKPLVLVALKNGKLELLSTPQTTNLLMKRGDLVIIDGDRGKDLVLVVEPSVDLNLALFVNFLKKKIHFDSLITNRNQHISNDNFIGLLEASKSGETPDINPKLYDVVELTELIIPSKQVLRFATPWEVSTNLHNKFQDELRAMHIARSKLSSLNETINGSQQGEKENDNSNQRSKMALNIKILNAEFQFDRKKLTFYYLCEERNDFRDLIKELFKYYKTRIWLCALPNNLEVDTKYYDKDHKELNMYQNMIDGENQMEVQDAPLKSDNSSVLAPPLNKLELDNFQIGVYKELVNQLFKTHFDY</sequence>
<accession>Q6FNW7</accession>
<dbReference type="Pfam" id="PF04468">
    <property type="entry name" value="PSP1"/>
    <property type="match status" value="1"/>
</dbReference>
<evidence type="ECO:0000313" key="4">
    <source>
        <dbReference type="EMBL" id="CAG61028.1"/>
    </source>
</evidence>
<dbReference type="InterPro" id="IPR047767">
    <property type="entry name" value="PSP1-like"/>
</dbReference>
<dbReference type="InParanoid" id="Q6FNW7"/>
<dbReference type="GO" id="GO:0000932">
    <property type="term" value="C:P-body"/>
    <property type="evidence" value="ECO:0007669"/>
    <property type="project" value="EnsemblFungi"/>
</dbReference>
<dbReference type="VEuPathDB" id="FungiDB:CAGL0J08459g"/>
<evidence type="ECO:0000313" key="5">
    <source>
        <dbReference type="Proteomes" id="UP000002428"/>
    </source>
</evidence>
<keyword evidence="5" id="KW-1185">Reference proteome</keyword>